<gene>
    <name evidence="1" type="ORF">ABFZ84_08005</name>
</gene>
<keyword evidence="2" id="KW-1185">Reference proteome</keyword>
<accession>A0ABV3Z3V4</accession>
<evidence type="ECO:0000313" key="2">
    <source>
        <dbReference type="Proteomes" id="UP001560685"/>
    </source>
</evidence>
<dbReference type="EMBL" id="JBEHZE010000001">
    <property type="protein sequence ID" value="MEX6633491.1"/>
    <property type="molecule type" value="Genomic_DNA"/>
</dbReference>
<name>A0ABV3Z3V4_9PROT</name>
<dbReference type="Gene3D" id="3.90.190.10">
    <property type="entry name" value="Protein tyrosine phosphatase superfamily"/>
    <property type="match status" value="1"/>
</dbReference>
<reference evidence="1 2" key="1">
    <citation type="submission" date="2024-05" db="EMBL/GenBank/DDBJ databases">
        <title>Three bacterial strains, DH-69, EH-24, and ECK-19 isolated from coastal sediments.</title>
        <authorList>
            <person name="Ye Y.-Q."/>
            <person name="Du Z.-J."/>
        </authorList>
    </citation>
    <scope>NUCLEOTIDE SEQUENCE [LARGE SCALE GENOMIC DNA]</scope>
    <source>
        <strain evidence="1 2">ECK-19</strain>
    </source>
</reference>
<comment type="caution">
    <text evidence="1">The sequence shown here is derived from an EMBL/GenBank/DDBJ whole genome shotgun (WGS) entry which is preliminary data.</text>
</comment>
<dbReference type="PROSITE" id="PS00383">
    <property type="entry name" value="TYR_PHOSPHATASE_1"/>
    <property type="match status" value="1"/>
</dbReference>
<dbReference type="SUPFAM" id="SSF52799">
    <property type="entry name" value="(Phosphotyrosine protein) phosphatases II"/>
    <property type="match status" value="1"/>
</dbReference>
<organism evidence="1 2">
    <name type="scientific">Hyphococcus lacteus</name>
    <dbReference type="NCBI Taxonomy" id="3143536"/>
    <lineage>
        <taxon>Bacteria</taxon>
        <taxon>Pseudomonadati</taxon>
        <taxon>Pseudomonadota</taxon>
        <taxon>Alphaproteobacteria</taxon>
        <taxon>Parvularculales</taxon>
        <taxon>Parvularculaceae</taxon>
        <taxon>Hyphococcus</taxon>
    </lineage>
</organism>
<dbReference type="InterPro" id="IPR016130">
    <property type="entry name" value="Tyr_Pase_AS"/>
</dbReference>
<sequence>MTTIIISSLEAAEQAYKLHKPGFVISILDCDDCEPASFSGLAENRHMKLDGGADDEIKWCPKILDFAKSWAESGEDVLIHCHRGVARSTAIAYILMCVRDNKECECKIAEQLRTMAPHADPNLLLVSEADKILGRDDRMVGAVLDMCPCCGTVGAPIVTLPLDR</sequence>
<protein>
    <recommendedName>
        <fullName evidence="3">Tyrosine specific protein phosphatases domain-containing protein</fullName>
    </recommendedName>
</protein>
<dbReference type="Proteomes" id="UP001560685">
    <property type="component" value="Unassembled WGS sequence"/>
</dbReference>
<proteinExistence type="predicted"/>
<evidence type="ECO:0000313" key="1">
    <source>
        <dbReference type="EMBL" id="MEX6633491.1"/>
    </source>
</evidence>
<evidence type="ECO:0008006" key="3">
    <source>
        <dbReference type="Google" id="ProtNLM"/>
    </source>
</evidence>
<dbReference type="RefSeq" id="WP_369313457.1">
    <property type="nucleotide sequence ID" value="NZ_JBEHZE010000001.1"/>
</dbReference>
<dbReference type="InterPro" id="IPR029021">
    <property type="entry name" value="Prot-tyrosine_phosphatase-like"/>
</dbReference>